<evidence type="ECO:0000313" key="2">
    <source>
        <dbReference type="EMBL" id="GGK87388.1"/>
    </source>
</evidence>
<accession>A0A8J3FNW3</accession>
<comment type="caution">
    <text evidence="2">The sequence shown here is derived from an EMBL/GenBank/DDBJ whole genome shotgun (WGS) entry which is preliminary data.</text>
</comment>
<reference evidence="2" key="2">
    <citation type="submission" date="2020-09" db="EMBL/GenBank/DDBJ databases">
        <authorList>
            <person name="Sun Q."/>
            <person name="Zhou Y."/>
        </authorList>
    </citation>
    <scope>NUCLEOTIDE SEQUENCE</scope>
    <source>
        <strain evidence="2">CGMCC 4.7299</strain>
    </source>
</reference>
<protein>
    <submittedName>
        <fullName evidence="2">Uncharacterized protein</fullName>
    </submittedName>
</protein>
<feature type="region of interest" description="Disordered" evidence="1">
    <location>
        <begin position="1"/>
        <end position="53"/>
    </location>
</feature>
<evidence type="ECO:0000256" key="1">
    <source>
        <dbReference type="SAM" id="MobiDB-lite"/>
    </source>
</evidence>
<gene>
    <name evidence="2" type="ORF">GCM10012284_21830</name>
</gene>
<keyword evidence="3" id="KW-1185">Reference proteome</keyword>
<dbReference type="EMBL" id="BMMX01000006">
    <property type="protein sequence ID" value="GGK87388.1"/>
    <property type="molecule type" value="Genomic_DNA"/>
</dbReference>
<organism evidence="2 3">
    <name type="scientific">Mangrovihabitans endophyticus</name>
    <dbReference type="NCBI Taxonomy" id="1751298"/>
    <lineage>
        <taxon>Bacteria</taxon>
        <taxon>Bacillati</taxon>
        <taxon>Actinomycetota</taxon>
        <taxon>Actinomycetes</taxon>
        <taxon>Micromonosporales</taxon>
        <taxon>Micromonosporaceae</taxon>
        <taxon>Mangrovihabitans</taxon>
    </lineage>
</organism>
<dbReference type="Proteomes" id="UP000656042">
    <property type="component" value="Unassembled WGS sequence"/>
</dbReference>
<evidence type="ECO:0000313" key="3">
    <source>
        <dbReference type="Proteomes" id="UP000656042"/>
    </source>
</evidence>
<feature type="compositionally biased region" description="Low complexity" evidence="1">
    <location>
        <begin position="1"/>
        <end position="18"/>
    </location>
</feature>
<sequence>MRAGRCGRAGQGERQAQQRAREREHRAAPSVSDHPVMLPDRDISATPGSRDARRARTARSVIAEWSPSPGGRFPAGVYEFLTRTIRPRDDG</sequence>
<dbReference type="AlphaFoldDB" id="A0A8J3FNW3"/>
<proteinExistence type="predicted"/>
<name>A0A8J3FNW3_9ACTN</name>
<reference evidence="2" key="1">
    <citation type="journal article" date="2014" name="Int. J. Syst. Evol. Microbiol.">
        <title>Complete genome sequence of Corynebacterium casei LMG S-19264T (=DSM 44701T), isolated from a smear-ripened cheese.</title>
        <authorList>
            <consortium name="US DOE Joint Genome Institute (JGI-PGF)"/>
            <person name="Walter F."/>
            <person name="Albersmeier A."/>
            <person name="Kalinowski J."/>
            <person name="Ruckert C."/>
        </authorList>
    </citation>
    <scope>NUCLEOTIDE SEQUENCE</scope>
    <source>
        <strain evidence="2">CGMCC 4.7299</strain>
    </source>
</reference>